<evidence type="ECO:0000256" key="1">
    <source>
        <dbReference type="SAM" id="SignalP"/>
    </source>
</evidence>
<feature type="signal peptide" evidence="1">
    <location>
        <begin position="1"/>
        <end position="26"/>
    </location>
</feature>
<dbReference type="OrthoDB" id="1444189at2"/>
<reference evidence="2 3" key="1">
    <citation type="submission" date="2019-01" db="EMBL/GenBank/DDBJ databases">
        <title>Flavobacterium sp. nov.,isolated from freshwater.</title>
        <authorList>
            <person name="Zhang R."/>
            <person name="Du Z.-J."/>
        </authorList>
    </citation>
    <scope>NUCLEOTIDE SEQUENCE [LARGE SCALE GENOMIC DNA]</scope>
    <source>
        <strain evidence="2 3">1E403</strain>
    </source>
</reference>
<comment type="caution">
    <text evidence="2">The sequence shown here is derived from an EMBL/GenBank/DDBJ whole genome shotgun (WGS) entry which is preliminary data.</text>
</comment>
<keyword evidence="3" id="KW-1185">Reference proteome</keyword>
<gene>
    <name evidence="2" type="ORF">EPI11_02405</name>
</gene>
<dbReference type="PROSITE" id="PS51257">
    <property type="entry name" value="PROKAR_LIPOPROTEIN"/>
    <property type="match status" value="1"/>
</dbReference>
<protein>
    <recommendedName>
        <fullName evidence="4">DUF4595 domain-containing protein</fullName>
    </recommendedName>
</protein>
<name>A0A444HFN9_9FLAO</name>
<accession>A0A444HFN9</accession>
<dbReference type="RefSeq" id="WP_128388359.1">
    <property type="nucleotide sequence ID" value="NZ_SBII01000001.1"/>
</dbReference>
<feature type="chain" id="PRO_5019032350" description="DUF4595 domain-containing protein" evidence="1">
    <location>
        <begin position="27"/>
        <end position="243"/>
    </location>
</feature>
<evidence type="ECO:0000313" key="2">
    <source>
        <dbReference type="EMBL" id="RWX03805.1"/>
    </source>
</evidence>
<dbReference type="Proteomes" id="UP000287527">
    <property type="component" value="Unassembled WGS sequence"/>
</dbReference>
<evidence type="ECO:0008006" key="4">
    <source>
        <dbReference type="Google" id="ProtNLM"/>
    </source>
</evidence>
<evidence type="ECO:0000313" key="3">
    <source>
        <dbReference type="Proteomes" id="UP000287527"/>
    </source>
</evidence>
<dbReference type="AlphaFoldDB" id="A0A444HFN9"/>
<proteinExistence type="predicted"/>
<sequence length="243" mass="27719">MKKLLTLTIALILLTACSSDDSPAPAKETTVSLKKIISTNEDGEIVTSNYNYTDTKLTSVISSDGSSSIYTYTGQQNTGLEDYENYTLRYSYIYEYNDNNKIASKTVLVHNVYPKFAQKDVYTYNEDGTTTIRSYTGDFESQTELSQTTIVSYPSATTIQYQSNDGTKLVYTYDGKNHPLKNVLETDMYAQNLLTVIDITYAEPITYFDNTYTYNSKDYPITSTEKVYVMGEYKTTKRQFFYE</sequence>
<dbReference type="EMBL" id="SBII01000001">
    <property type="protein sequence ID" value="RWX03805.1"/>
    <property type="molecule type" value="Genomic_DNA"/>
</dbReference>
<keyword evidence="1" id="KW-0732">Signal</keyword>
<organism evidence="2 3">
    <name type="scientific">Flavobacterium cerinum</name>
    <dbReference type="NCBI Taxonomy" id="2502784"/>
    <lineage>
        <taxon>Bacteria</taxon>
        <taxon>Pseudomonadati</taxon>
        <taxon>Bacteroidota</taxon>
        <taxon>Flavobacteriia</taxon>
        <taxon>Flavobacteriales</taxon>
        <taxon>Flavobacteriaceae</taxon>
        <taxon>Flavobacterium</taxon>
    </lineage>
</organism>